<dbReference type="PANTHER" id="PTHR39186">
    <property type="entry name" value="DUF2071 FAMILY PROTEIN"/>
    <property type="match status" value="1"/>
</dbReference>
<keyword evidence="2" id="KW-1185">Reference proteome</keyword>
<dbReference type="Pfam" id="PF09844">
    <property type="entry name" value="DUF2071"/>
    <property type="match status" value="1"/>
</dbReference>
<dbReference type="InterPro" id="IPR018644">
    <property type="entry name" value="DUF2071"/>
</dbReference>
<gene>
    <name evidence="1" type="ORF">AAG747_01015</name>
</gene>
<evidence type="ECO:0000313" key="2">
    <source>
        <dbReference type="Proteomes" id="UP001403385"/>
    </source>
</evidence>
<dbReference type="EMBL" id="JBDKWZ010000001">
    <property type="protein sequence ID" value="MEN7546466.1"/>
    <property type="molecule type" value="Genomic_DNA"/>
</dbReference>
<accession>A0AAW9RZW1</accession>
<organism evidence="1 2">
    <name type="scientific">Rapidithrix thailandica</name>
    <dbReference type="NCBI Taxonomy" id="413964"/>
    <lineage>
        <taxon>Bacteria</taxon>
        <taxon>Pseudomonadati</taxon>
        <taxon>Bacteroidota</taxon>
        <taxon>Cytophagia</taxon>
        <taxon>Cytophagales</taxon>
        <taxon>Flammeovirgaceae</taxon>
        <taxon>Rapidithrix</taxon>
    </lineage>
</organism>
<reference evidence="1 2" key="1">
    <citation type="submission" date="2024-04" db="EMBL/GenBank/DDBJ databases">
        <title>Novel genus in family Flammeovirgaceae.</title>
        <authorList>
            <person name="Nguyen T.H."/>
            <person name="Vuong T.Q."/>
            <person name="Le H."/>
            <person name="Kim S.-G."/>
        </authorList>
    </citation>
    <scope>NUCLEOTIDE SEQUENCE [LARGE SCALE GENOMIC DNA]</scope>
    <source>
        <strain evidence="1 2">JCM 23209</strain>
    </source>
</reference>
<dbReference type="InterPro" id="IPR023375">
    <property type="entry name" value="ADC_dom_sf"/>
</dbReference>
<evidence type="ECO:0000313" key="1">
    <source>
        <dbReference type="EMBL" id="MEN7546466.1"/>
    </source>
</evidence>
<sequence length="256" mass="29957">MMTPTTQLQLQLRQRPHKQRTVMFQEWKKLLFLHWRVPADQIQKTLPPGLTVDTYQGEAFVGVVPFYMQNIRPVYCPAVPGISNFLETNVRTYVYDENGVPGVWFYSLDANQWLACWLGKNWFQLPYRYKKMQAQLRPPLQSGFSDKVHYQLHHSSEKTTRIIYQGKGNAYSAEPGTLEFFLVERYALYAYAKRSDKLYRGRVYHPPYQIAPVAVESYEGLGYLSNFEQVLTPPEHQLYSQGVKVDVYGLEEVWNP</sequence>
<dbReference type="PANTHER" id="PTHR39186:SF1">
    <property type="entry name" value="DUF2071 DOMAIN-CONTAINING PROTEIN"/>
    <property type="match status" value="1"/>
</dbReference>
<comment type="caution">
    <text evidence="1">The sequence shown here is derived from an EMBL/GenBank/DDBJ whole genome shotgun (WGS) entry which is preliminary data.</text>
</comment>
<dbReference type="AlphaFoldDB" id="A0AAW9RZW1"/>
<proteinExistence type="predicted"/>
<dbReference type="Proteomes" id="UP001403385">
    <property type="component" value="Unassembled WGS sequence"/>
</dbReference>
<name>A0AAW9RZW1_9BACT</name>
<protein>
    <submittedName>
        <fullName evidence="1">DUF2071 domain-containing protein</fullName>
    </submittedName>
</protein>
<dbReference type="SUPFAM" id="SSF160104">
    <property type="entry name" value="Acetoacetate decarboxylase-like"/>
    <property type="match status" value="1"/>
</dbReference>
<dbReference type="RefSeq" id="WP_346819253.1">
    <property type="nucleotide sequence ID" value="NZ_JBDKWZ010000001.1"/>
</dbReference>